<dbReference type="PROSITE" id="PS00678">
    <property type="entry name" value="WD_REPEATS_1"/>
    <property type="match status" value="1"/>
</dbReference>
<dbReference type="InterPro" id="IPR049916">
    <property type="entry name" value="WDR72-like"/>
</dbReference>
<evidence type="ECO:0000256" key="1">
    <source>
        <dbReference type="ARBA" id="ARBA00022574"/>
    </source>
</evidence>
<dbReference type="EMBL" id="JADGJW010000199">
    <property type="protein sequence ID" value="KAJ3221958.1"/>
    <property type="molecule type" value="Genomic_DNA"/>
</dbReference>
<dbReference type="PANTHER" id="PTHR44099">
    <property type="entry name" value="RABCONNECTIN-3B, ISOFORM A"/>
    <property type="match status" value="1"/>
</dbReference>
<dbReference type="GO" id="GO:0005737">
    <property type="term" value="C:cytoplasm"/>
    <property type="evidence" value="ECO:0007669"/>
    <property type="project" value="TreeGrafter"/>
</dbReference>
<evidence type="ECO:0000313" key="4">
    <source>
        <dbReference type="EMBL" id="KAJ3221958.1"/>
    </source>
</evidence>
<name>A0AAD5U2B4_9FUNG</name>
<dbReference type="SMART" id="SM00320">
    <property type="entry name" value="WD40"/>
    <property type="match status" value="6"/>
</dbReference>
<dbReference type="InterPro" id="IPR015943">
    <property type="entry name" value="WD40/YVTN_repeat-like_dom_sf"/>
</dbReference>
<accession>A0AAD5U2B4</accession>
<dbReference type="Proteomes" id="UP001211065">
    <property type="component" value="Unassembled WGS sequence"/>
</dbReference>
<sequence length="1354" mass="150668">MIAVLAPGIPEIENVKNCKIDVILNIPKGWQFTLTTFDYRGFLDLSKKVKGKQVSAAFFKDKSIINEKDLQSQETLFDSLSNGDYTIRDSFAFNSWSRCGLKAKLNIDTKIKLRSLAGAGETAQGLITVDSLDSKLIPNFLLLGHKSSAVLLNSCKIESDELISINHDNALISVDAQGEIIIWDIFDGRSLYVNSYAFDGAYPTDIKVLFVSFKQVNLFDDWIYSIYLQPAESHLKNIEERVFISTFSGQFLTYIFDERSGEFSEDSLKPQPLPEGNSSLFNGGYLCENRWDLNMFECECYLYYLGAESDIVVKDATSEEKNEENLILLAASDYRSSAMVDRRKCFADLVASKFSLVSICKLTNDVTLLENDINKGSFSTITLTSNRVFIFAFLQNQMLVWDMHTLKNKSSYEPGLKNFENSILGVKLPHRVSLMRSKFLSECSTPENTVTFVLLLMEKYIAIGFDNGHIKFLSIASLIFSNNIDLRNSDSQNYSLDDETKFFIGHTDKITAMVYLGIVNTGEPVKNILISGSADCSVRLWNTDTGALLGTFITHAASITTLIPISLTAESPPPVTDYENTTDGLNSVLQLLRLKNAVLSIGEDNSFSLIDVDEIYCKTRFVGQQTKITNLYWKVNDEVLIAGCESGEIYVWQVKIGHLDRIEKGSIVDDILAGCDWTVSVESINQNQLNHKKTLSLFNNKFHSFSGISNLIPHSYLILPLFAETENSPYFTILVNVKRLINEIHNGQYILSPTTGTTIETKDTVDYVGSDEDEKCAKKVSLNRKMDRKSIYKEKEAENAKELPVKHNASSISNSFSSTLANVQHPHFHHHIGKSTENQIIVKPSEVQKVLETKNINSNCGKPDSVLINCILSSLITWRIDKEVEEICIEQVGLRPCERHIVVGQRGACGYLSIPLRNLVDDDLRDTSLKFWCISKKTTASRLLQILALSRSVLSMKGLEKEIIAVVTHFGTMLPKFVGKDYCYPSFSYLAKYWHDSIVPGSVKDSKKPAKIQLRATIILGMLASTQPKLFSDRDCKIISECLVEALKDDPRGPYCIAATEIIGRGFATFEPFINGSSILRTLIQLTGLSSSIKESSNTGSPTKESQPVLHGTLNSNNLMLSNQLMKTARQAVVQIATVNGGLFASTVTLDLSHSKSASERMKPLIIYPHLPQIVESIVKSLDPNTPFLRDTLQPLATLNLSELVRIYPMISFHAGTQRLAVGTQNGQIVTYDLRTASRLCVLEQGNNKAVSAVSISKDGKLIVTFCIQENCVRFFQPTGSIFGAMLGAFGTNNANAGTGSLITHMKIFREFNIGPPVQNVSIQSIIDEVKFEWVSERGVKMKSIGGLELAFTV</sequence>
<organism evidence="4 5">
    <name type="scientific">Clydaea vesicula</name>
    <dbReference type="NCBI Taxonomy" id="447962"/>
    <lineage>
        <taxon>Eukaryota</taxon>
        <taxon>Fungi</taxon>
        <taxon>Fungi incertae sedis</taxon>
        <taxon>Chytridiomycota</taxon>
        <taxon>Chytridiomycota incertae sedis</taxon>
        <taxon>Chytridiomycetes</taxon>
        <taxon>Lobulomycetales</taxon>
        <taxon>Lobulomycetaceae</taxon>
        <taxon>Clydaea</taxon>
    </lineage>
</organism>
<protein>
    <submittedName>
        <fullName evidence="4">Uncharacterized protein</fullName>
    </submittedName>
</protein>
<keyword evidence="5" id="KW-1185">Reference proteome</keyword>
<reference evidence="4" key="1">
    <citation type="submission" date="2020-05" db="EMBL/GenBank/DDBJ databases">
        <title>Phylogenomic resolution of chytrid fungi.</title>
        <authorList>
            <person name="Stajich J.E."/>
            <person name="Amses K."/>
            <person name="Simmons R."/>
            <person name="Seto K."/>
            <person name="Myers J."/>
            <person name="Bonds A."/>
            <person name="Quandt C.A."/>
            <person name="Barry K."/>
            <person name="Liu P."/>
            <person name="Grigoriev I."/>
            <person name="Longcore J.E."/>
            <person name="James T.Y."/>
        </authorList>
    </citation>
    <scope>NUCLEOTIDE SEQUENCE</scope>
    <source>
        <strain evidence="4">JEL0476</strain>
    </source>
</reference>
<dbReference type="InterPro" id="IPR025649">
    <property type="entry name" value="DUF4360"/>
</dbReference>
<dbReference type="InterPro" id="IPR036322">
    <property type="entry name" value="WD40_repeat_dom_sf"/>
</dbReference>
<evidence type="ECO:0000256" key="3">
    <source>
        <dbReference type="PROSITE-ProRule" id="PRU00221"/>
    </source>
</evidence>
<evidence type="ECO:0000256" key="2">
    <source>
        <dbReference type="ARBA" id="ARBA00022737"/>
    </source>
</evidence>
<dbReference type="SUPFAM" id="SSF50978">
    <property type="entry name" value="WD40 repeat-like"/>
    <property type="match status" value="2"/>
</dbReference>
<feature type="repeat" description="WD" evidence="3">
    <location>
        <begin position="527"/>
        <end position="551"/>
    </location>
</feature>
<dbReference type="InterPro" id="IPR019775">
    <property type="entry name" value="WD40_repeat_CS"/>
</dbReference>
<dbReference type="Pfam" id="PF00400">
    <property type="entry name" value="WD40"/>
    <property type="match status" value="1"/>
</dbReference>
<dbReference type="InterPro" id="IPR001680">
    <property type="entry name" value="WD40_rpt"/>
</dbReference>
<keyword evidence="1 3" id="KW-0853">WD repeat</keyword>
<evidence type="ECO:0000313" key="5">
    <source>
        <dbReference type="Proteomes" id="UP001211065"/>
    </source>
</evidence>
<dbReference type="PROSITE" id="PS50082">
    <property type="entry name" value="WD_REPEATS_2"/>
    <property type="match status" value="1"/>
</dbReference>
<dbReference type="Pfam" id="PF14273">
    <property type="entry name" value="DUF4360"/>
    <property type="match status" value="1"/>
</dbReference>
<dbReference type="Gene3D" id="2.130.10.10">
    <property type="entry name" value="YVTN repeat-like/Quinoprotein amine dehydrogenase"/>
    <property type="match status" value="2"/>
</dbReference>
<dbReference type="PANTHER" id="PTHR44099:SF4">
    <property type="entry name" value="RABCONNECTIN-3B, ISOFORM A"/>
    <property type="match status" value="1"/>
</dbReference>
<comment type="caution">
    <text evidence="4">The sequence shown here is derived from an EMBL/GenBank/DDBJ whole genome shotgun (WGS) entry which is preliminary data.</text>
</comment>
<gene>
    <name evidence="4" type="ORF">HK099_002858</name>
</gene>
<proteinExistence type="predicted"/>
<keyword evidence="2" id="KW-0677">Repeat</keyword>